<dbReference type="AlphaFoldDB" id="A0A8J4EAI5"/>
<evidence type="ECO:0000313" key="1">
    <source>
        <dbReference type="EMBL" id="GIJ64812.1"/>
    </source>
</evidence>
<organism evidence="1 2">
    <name type="scientific">Virgisporangium aurantiacum</name>
    <dbReference type="NCBI Taxonomy" id="175570"/>
    <lineage>
        <taxon>Bacteria</taxon>
        <taxon>Bacillati</taxon>
        <taxon>Actinomycetota</taxon>
        <taxon>Actinomycetes</taxon>
        <taxon>Micromonosporales</taxon>
        <taxon>Micromonosporaceae</taxon>
        <taxon>Virgisporangium</taxon>
    </lineage>
</organism>
<sequence>MAGREIRTAHERWLGYLRVLEAWDPKTTHDRLRELAHDVIRPVRLWTARNPNTPPDALTILSTDPDETVRWNFLLNRSTPLEARHLAKKTNRDAVDRRVGLGQVPLLTASGPRPLLPRCRQSGLDHGTA</sequence>
<proteinExistence type="predicted"/>
<comment type="caution">
    <text evidence="1">The sequence shown here is derived from an EMBL/GenBank/DDBJ whole genome shotgun (WGS) entry which is preliminary data.</text>
</comment>
<dbReference type="Gene3D" id="1.25.10.10">
    <property type="entry name" value="Leucine-rich Repeat Variant"/>
    <property type="match status" value="1"/>
</dbReference>
<name>A0A8J4EAI5_9ACTN</name>
<reference evidence="1" key="1">
    <citation type="submission" date="2021-01" db="EMBL/GenBank/DDBJ databases">
        <title>Whole genome shotgun sequence of Virgisporangium aurantiacum NBRC 16421.</title>
        <authorList>
            <person name="Komaki H."/>
            <person name="Tamura T."/>
        </authorList>
    </citation>
    <scope>NUCLEOTIDE SEQUENCE</scope>
    <source>
        <strain evidence="1">NBRC 16421</strain>
    </source>
</reference>
<protein>
    <submittedName>
        <fullName evidence="1">Uncharacterized protein</fullName>
    </submittedName>
</protein>
<dbReference type="Proteomes" id="UP000612585">
    <property type="component" value="Unassembled WGS sequence"/>
</dbReference>
<keyword evidence="2" id="KW-1185">Reference proteome</keyword>
<accession>A0A8J4EAI5</accession>
<dbReference type="InterPro" id="IPR011989">
    <property type="entry name" value="ARM-like"/>
</dbReference>
<evidence type="ECO:0000313" key="2">
    <source>
        <dbReference type="Proteomes" id="UP000612585"/>
    </source>
</evidence>
<gene>
    <name evidence="1" type="ORF">Vau01_123280</name>
</gene>
<dbReference type="InterPro" id="IPR004830">
    <property type="entry name" value="LRR_variant"/>
</dbReference>
<dbReference type="Pfam" id="PF01816">
    <property type="entry name" value="LRV"/>
    <property type="match status" value="1"/>
</dbReference>
<dbReference type="EMBL" id="BOPG01000130">
    <property type="protein sequence ID" value="GIJ64812.1"/>
    <property type="molecule type" value="Genomic_DNA"/>
</dbReference>